<dbReference type="GO" id="GO:0022857">
    <property type="term" value="F:transmembrane transporter activity"/>
    <property type="evidence" value="ECO:0007669"/>
    <property type="project" value="TreeGrafter"/>
</dbReference>
<reference evidence="5 6" key="1">
    <citation type="submission" date="2020-08" db="EMBL/GenBank/DDBJ databases">
        <title>Genomic Encyclopedia of Type Strains, Phase IV (KMG-IV): sequencing the most valuable type-strain genomes for metagenomic binning, comparative biology and taxonomic classification.</title>
        <authorList>
            <person name="Goeker M."/>
        </authorList>
    </citation>
    <scope>NUCLEOTIDE SEQUENCE [LARGE SCALE GENOMIC DNA]</scope>
    <source>
        <strain evidence="5 6">DSM 103526</strain>
    </source>
</reference>
<dbReference type="EMBL" id="JACHEN010000012">
    <property type="protein sequence ID" value="MBB6216128.1"/>
    <property type="molecule type" value="Genomic_DNA"/>
</dbReference>
<keyword evidence="6" id="KW-1185">Reference proteome</keyword>
<protein>
    <submittedName>
        <fullName evidence="5">Cell division transport system ATP-binding protein</fullName>
    </submittedName>
</protein>
<evidence type="ECO:0000259" key="4">
    <source>
        <dbReference type="PROSITE" id="PS50893"/>
    </source>
</evidence>
<dbReference type="Gene3D" id="3.40.50.300">
    <property type="entry name" value="P-loop containing nucleotide triphosphate hydrolases"/>
    <property type="match status" value="1"/>
</dbReference>
<dbReference type="InterPro" id="IPR027417">
    <property type="entry name" value="P-loop_NTPase"/>
</dbReference>
<dbReference type="AlphaFoldDB" id="A0A841KV96"/>
<dbReference type="GO" id="GO:0005886">
    <property type="term" value="C:plasma membrane"/>
    <property type="evidence" value="ECO:0007669"/>
    <property type="project" value="UniProtKB-ARBA"/>
</dbReference>
<evidence type="ECO:0000256" key="1">
    <source>
        <dbReference type="ARBA" id="ARBA00005417"/>
    </source>
</evidence>
<dbReference type="GO" id="GO:0016887">
    <property type="term" value="F:ATP hydrolysis activity"/>
    <property type="evidence" value="ECO:0007669"/>
    <property type="project" value="InterPro"/>
</dbReference>
<dbReference type="SUPFAM" id="SSF52540">
    <property type="entry name" value="P-loop containing nucleoside triphosphate hydrolases"/>
    <property type="match status" value="1"/>
</dbReference>
<gene>
    <name evidence="5" type="ORF">HNQ80_002227</name>
</gene>
<keyword evidence="5" id="KW-0131">Cell cycle</keyword>
<dbReference type="FunFam" id="3.40.50.300:FF:000056">
    <property type="entry name" value="Cell division ATP-binding protein FtsE"/>
    <property type="match status" value="1"/>
</dbReference>
<organism evidence="5 6">
    <name type="scientific">Anaerosolibacter carboniphilus</name>
    <dbReference type="NCBI Taxonomy" id="1417629"/>
    <lineage>
        <taxon>Bacteria</taxon>
        <taxon>Bacillati</taxon>
        <taxon>Bacillota</taxon>
        <taxon>Clostridia</taxon>
        <taxon>Peptostreptococcales</taxon>
        <taxon>Thermotaleaceae</taxon>
        <taxon>Anaerosolibacter</taxon>
    </lineage>
</organism>
<dbReference type="PANTHER" id="PTHR24220:SF470">
    <property type="entry name" value="CELL DIVISION ATP-BINDING PROTEIN FTSE"/>
    <property type="match status" value="1"/>
</dbReference>
<sequence>MIEAQDVCLRYADGTMALNNIDLQIDPGEMVYIIGHSGSGKTSLLKLLMGMEYPTSGTLTVLEQPMREDQAMNIRRLRRMIGPVFQEFKLIKGRTAMENVMLGMRFLDIHPNTIKEDAMNALIKVGLEHKALSPVENLSWGESQRVAIARAVARKPALILADEPTGNLDTDNALNILELLTALKDENTTVIVTTHATHLIDNKSHGKLIQVDGGRICCERLG</sequence>
<comment type="caution">
    <text evidence="5">The sequence shown here is derived from an EMBL/GenBank/DDBJ whole genome shotgun (WGS) entry which is preliminary data.</text>
</comment>
<proteinExistence type="inferred from homology"/>
<evidence type="ECO:0000256" key="3">
    <source>
        <dbReference type="ARBA" id="ARBA00022840"/>
    </source>
</evidence>
<dbReference type="GO" id="GO:0051301">
    <property type="term" value="P:cell division"/>
    <property type="evidence" value="ECO:0007669"/>
    <property type="project" value="UniProtKB-KW"/>
</dbReference>
<feature type="domain" description="ABC transporter" evidence="4">
    <location>
        <begin position="2"/>
        <end position="221"/>
    </location>
</feature>
<keyword evidence="2" id="KW-0547">Nucleotide-binding</keyword>
<dbReference type="GO" id="GO:0005524">
    <property type="term" value="F:ATP binding"/>
    <property type="evidence" value="ECO:0007669"/>
    <property type="project" value="UniProtKB-KW"/>
</dbReference>
<dbReference type="PROSITE" id="PS50893">
    <property type="entry name" value="ABC_TRANSPORTER_2"/>
    <property type="match status" value="1"/>
</dbReference>
<keyword evidence="5" id="KW-0132">Cell division</keyword>
<accession>A0A841KV96</accession>
<keyword evidence="3 5" id="KW-0067">ATP-binding</keyword>
<dbReference type="RefSeq" id="WP_184310665.1">
    <property type="nucleotide sequence ID" value="NZ_JACHEN010000012.1"/>
</dbReference>
<dbReference type="Proteomes" id="UP000579281">
    <property type="component" value="Unassembled WGS sequence"/>
</dbReference>
<name>A0A841KV96_9FIRM</name>
<dbReference type="PANTHER" id="PTHR24220">
    <property type="entry name" value="IMPORT ATP-BINDING PROTEIN"/>
    <property type="match status" value="1"/>
</dbReference>
<comment type="similarity">
    <text evidence="1">Belongs to the ABC transporter superfamily.</text>
</comment>
<dbReference type="InterPro" id="IPR015854">
    <property type="entry name" value="ABC_transpr_LolD-like"/>
</dbReference>
<dbReference type="SMART" id="SM00382">
    <property type="entry name" value="AAA"/>
    <property type="match status" value="1"/>
</dbReference>
<evidence type="ECO:0000313" key="6">
    <source>
        <dbReference type="Proteomes" id="UP000579281"/>
    </source>
</evidence>
<dbReference type="InterPro" id="IPR003593">
    <property type="entry name" value="AAA+_ATPase"/>
</dbReference>
<dbReference type="Pfam" id="PF00005">
    <property type="entry name" value="ABC_tran"/>
    <property type="match status" value="1"/>
</dbReference>
<dbReference type="InterPro" id="IPR003439">
    <property type="entry name" value="ABC_transporter-like_ATP-bd"/>
</dbReference>
<evidence type="ECO:0000256" key="2">
    <source>
        <dbReference type="ARBA" id="ARBA00022741"/>
    </source>
</evidence>
<evidence type="ECO:0000313" key="5">
    <source>
        <dbReference type="EMBL" id="MBB6216128.1"/>
    </source>
</evidence>